<proteinExistence type="predicted"/>
<dbReference type="InterPro" id="IPR012880">
    <property type="entry name" value="Gryzun"/>
</dbReference>
<dbReference type="PANTHER" id="PTHR14374:SF0">
    <property type="entry name" value="TRAFFICKING PROTEIN PARTICLE COMPLEX SUBUNIT 11"/>
    <property type="match status" value="1"/>
</dbReference>
<dbReference type="Proteomes" id="UP000308549">
    <property type="component" value="Unassembled WGS sequence"/>
</dbReference>
<evidence type="ECO:0000259" key="3">
    <source>
        <dbReference type="Pfam" id="PF11817"/>
    </source>
</evidence>
<feature type="compositionally biased region" description="Polar residues" evidence="1">
    <location>
        <begin position="41"/>
        <end position="50"/>
    </location>
</feature>
<protein>
    <recommendedName>
        <fullName evidence="6">Trafficking protein particle complex subunit 11 domain-containing protein</fullName>
    </recommendedName>
</protein>
<dbReference type="PANTHER" id="PTHR14374">
    <property type="entry name" value="FOIE GRAS"/>
    <property type="match status" value="1"/>
</dbReference>
<name>A0A4U0U131_9PEZI</name>
<dbReference type="Pfam" id="PF07919">
    <property type="entry name" value="Gryzun"/>
    <property type="match status" value="1"/>
</dbReference>
<feature type="domain" description="Gryzun putative trafficking through Golgi" evidence="2">
    <location>
        <begin position="655"/>
        <end position="1217"/>
    </location>
</feature>
<feature type="region of interest" description="Disordered" evidence="1">
    <location>
        <begin position="22"/>
        <end position="50"/>
    </location>
</feature>
<reference evidence="4 5" key="1">
    <citation type="submission" date="2017-03" db="EMBL/GenBank/DDBJ databases">
        <title>Genomes of endolithic fungi from Antarctica.</title>
        <authorList>
            <person name="Coleine C."/>
            <person name="Masonjones S."/>
            <person name="Stajich J.E."/>
        </authorList>
    </citation>
    <scope>NUCLEOTIDE SEQUENCE [LARGE SCALE GENOMIC DNA]</scope>
    <source>
        <strain evidence="4 5">CCFEE 6315</strain>
    </source>
</reference>
<evidence type="ECO:0000256" key="1">
    <source>
        <dbReference type="SAM" id="MobiDB-lite"/>
    </source>
</evidence>
<organism evidence="4 5">
    <name type="scientific">Salinomyces thailandicus</name>
    <dbReference type="NCBI Taxonomy" id="706561"/>
    <lineage>
        <taxon>Eukaryota</taxon>
        <taxon>Fungi</taxon>
        <taxon>Dikarya</taxon>
        <taxon>Ascomycota</taxon>
        <taxon>Pezizomycotina</taxon>
        <taxon>Dothideomycetes</taxon>
        <taxon>Dothideomycetidae</taxon>
        <taxon>Mycosphaerellales</taxon>
        <taxon>Teratosphaeriaceae</taxon>
        <taxon>Salinomyces</taxon>
    </lineage>
</organism>
<evidence type="ECO:0000313" key="5">
    <source>
        <dbReference type="Proteomes" id="UP000308549"/>
    </source>
</evidence>
<comment type="caution">
    <text evidence="4">The sequence shown here is derived from an EMBL/GenBank/DDBJ whole genome shotgun (WGS) entry which is preliminary data.</text>
</comment>
<evidence type="ECO:0000313" key="4">
    <source>
        <dbReference type="EMBL" id="TKA28623.1"/>
    </source>
</evidence>
<feature type="region of interest" description="Disordered" evidence="1">
    <location>
        <begin position="100"/>
        <end position="131"/>
    </location>
</feature>
<dbReference type="InterPro" id="IPR021773">
    <property type="entry name" value="TPC11"/>
</dbReference>
<dbReference type="AlphaFoldDB" id="A0A4U0U131"/>
<dbReference type="EMBL" id="NAJL01000017">
    <property type="protein sequence ID" value="TKA28623.1"/>
    <property type="molecule type" value="Genomic_DNA"/>
</dbReference>
<gene>
    <name evidence="4" type="ORF">B0A50_02950</name>
</gene>
<evidence type="ECO:0008006" key="6">
    <source>
        <dbReference type="Google" id="ProtNLM"/>
    </source>
</evidence>
<keyword evidence="5" id="KW-1185">Reference proteome</keyword>
<feature type="domain" description="Trafficking protein particle complex subunit 11" evidence="3">
    <location>
        <begin position="345"/>
        <end position="625"/>
    </location>
</feature>
<sequence>MEVYPPAYVEHDLPLVFLSGLGEQTEDHPSGQPPVRPESGTRINTSSAECTSDRAKQLLKELLQHDGRQESWNASALPGPTGSLKYQMKVTGRTFNLPARKAAPLPQSPGEDGMPTHHRSSELHSTLSPLSPGSPIYPDGVMTPLWFAKHQQLVPSLLIAFFNVSASDDTAQNEQIQVDINAVRTALSRSGYKSRFAVVLMSDKSILHAPELEDRLSAIRRATTMDPKTGLFFMPPMSSQAEIAAFVHSMLQTLQPLVVEYYRDLTKHARRKKTRAGSTSVVSPVERGGHALSGPGWNVRYEVKQGAFAQFRQEMDVAERHYSTAIEALFSSEGVLETTPSWSPRWSEARLLCDILAVRTVRCQLWTAQTTGAAVSWVNYKFRFRDLVDRRGKGSETYGWQAWESRWAKIMAQLIRRAALPISQPPLQASSDSVELAASNIFAPAEKSSSTTDRTTPFDLLHHPGYWLRLSFHAAVARREKALNIPEEDRIPPSQSPASAVAHRSRTYDTYLALEPHEECTVPLPSHNDHHLTVLQELADEAAQEFTSRGQIRSAERIRFELARQIVSAGRYEDASTILQPLWEDCTWRENDWDNLLHPLLEMLHKCAAHVHHAEVFMSTAWELLGLGLWSLPKGQSDLLAYVEDSITSSEKFGVKMSDRQRQSPIKVSFAFGDKQTRVGEPVQCQVSLKSQVAPDAVTLQPSEVELTFSDSRSVTITHKRNEEQKQEGVSLVDLAGSETNEVSLTLEADLNLPPSTQRAYNFLLSFRESTEVRLSSATVKLDSHTCTLEHCFTDQQLLKTSSMYLRNRDVLEERQLPWPDTMSLCILPKPPKMQIALLGLHKQYYVDEHIHLALQLTNSEAEAVNASAVLREVGKSSSSFMVYWDDREAVDHDISIGRLDHDGSHTVDLRVEAPSEAVMYTFEVEIKYFLESDADTPLVKALSVELNILNPFAAKYSFGPLLHADPWPGYFSKSRDQAENSSEGIPHQWRLGAELTCTSEDNFIVRRMGLVLDQIPESTTCDIAEADFEEQRMSKDKQTLASDFQFITRKASLDDRRPTELELSLELEWCREAGGSETTSRLRIPRLQLPSSEPRVLCTVGGSVADTDQILLRYHLENPSTHFLTFAMTLGASEDFAFSGPKHRALSLAPFSRLSVDYRLLVHERGEQGAQENQSEGRWIWPALEVVDSYYQKTLKVHSGGPRVKIDENRGLGVQVEK</sequence>
<dbReference type="OrthoDB" id="6278596at2759"/>
<accession>A0A4U0U131</accession>
<evidence type="ECO:0000259" key="2">
    <source>
        <dbReference type="Pfam" id="PF07919"/>
    </source>
</evidence>
<dbReference type="Pfam" id="PF11817">
    <property type="entry name" value="Foie-gras_1"/>
    <property type="match status" value="1"/>
</dbReference>